<name>A0A0S4INP8_BODSA</name>
<dbReference type="SUPFAM" id="SSF50978">
    <property type="entry name" value="WD40 repeat-like"/>
    <property type="match status" value="2"/>
</dbReference>
<accession>A0A0S4INP8</accession>
<dbReference type="Proteomes" id="UP000051952">
    <property type="component" value="Unassembled WGS sequence"/>
</dbReference>
<feature type="region of interest" description="Disordered" evidence="4">
    <location>
        <begin position="1151"/>
        <end position="1181"/>
    </location>
</feature>
<keyword evidence="7" id="KW-1185">Reference proteome</keyword>
<feature type="compositionally biased region" description="Polar residues" evidence="4">
    <location>
        <begin position="752"/>
        <end position="764"/>
    </location>
</feature>
<dbReference type="PANTHER" id="PTHR44324:SF4">
    <property type="entry name" value="WD40 REPEAT DOMAIN 95"/>
    <property type="match status" value="1"/>
</dbReference>
<protein>
    <recommendedName>
        <fullName evidence="5">EF-hand domain-containing protein</fullName>
    </recommendedName>
</protein>
<dbReference type="PANTHER" id="PTHR44324">
    <property type="entry name" value="WD40 REPEAT DOMAIN 95"/>
    <property type="match status" value="1"/>
</dbReference>
<dbReference type="InterPro" id="IPR051242">
    <property type="entry name" value="WD-EF-hand_domain"/>
</dbReference>
<dbReference type="InterPro" id="IPR018247">
    <property type="entry name" value="EF_Hand_1_Ca_BS"/>
</dbReference>
<dbReference type="SUPFAM" id="SSF47473">
    <property type="entry name" value="EF-hand"/>
    <property type="match status" value="1"/>
</dbReference>
<feature type="domain" description="EF-hand" evidence="5">
    <location>
        <begin position="48"/>
        <end position="83"/>
    </location>
</feature>
<feature type="compositionally biased region" description="Pro residues" evidence="4">
    <location>
        <begin position="1223"/>
        <end position="1242"/>
    </location>
</feature>
<evidence type="ECO:0000256" key="4">
    <source>
        <dbReference type="SAM" id="MobiDB-lite"/>
    </source>
</evidence>
<evidence type="ECO:0000256" key="1">
    <source>
        <dbReference type="ARBA" id="ARBA00022737"/>
    </source>
</evidence>
<dbReference type="EMBL" id="CYKH01000386">
    <property type="protein sequence ID" value="CUF70111.1"/>
    <property type="molecule type" value="Genomic_DNA"/>
</dbReference>
<dbReference type="PROSITE" id="PS00018">
    <property type="entry name" value="EF_HAND_1"/>
    <property type="match status" value="1"/>
</dbReference>
<dbReference type="InterPro" id="IPR011992">
    <property type="entry name" value="EF-hand-dom_pair"/>
</dbReference>
<evidence type="ECO:0000313" key="7">
    <source>
        <dbReference type="Proteomes" id="UP000051952"/>
    </source>
</evidence>
<feature type="region of interest" description="Disordered" evidence="4">
    <location>
        <begin position="1277"/>
        <end position="1360"/>
    </location>
</feature>
<dbReference type="PROSITE" id="PS50222">
    <property type="entry name" value="EF_HAND_2"/>
    <property type="match status" value="1"/>
</dbReference>
<dbReference type="SMART" id="SM00320">
    <property type="entry name" value="WD40"/>
    <property type="match status" value="5"/>
</dbReference>
<evidence type="ECO:0000313" key="6">
    <source>
        <dbReference type="EMBL" id="CUF70111.1"/>
    </source>
</evidence>
<dbReference type="InterPro" id="IPR036322">
    <property type="entry name" value="WD40_repeat_dom_sf"/>
</dbReference>
<reference evidence="7" key="1">
    <citation type="submission" date="2015-09" db="EMBL/GenBank/DDBJ databases">
        <authorList>
            <consortium name="Pathogen Informatics"/>
        </authorList>
    </citation>
    <scope>NUCLEOTIDE SEQUENCE [LARGE SCALE GENOMIC DNA]</scope>
    <source>
        <strain evidence="7">Lake Konstanz</strain>
    </source>
</reference>
<dbReference type="InterPro" id="IPR001680">
    <property type="entry name" value="WD40_rpt"/>
</dbReference>
<feature type="compositionally biased region" description="Polar residues" evidence="4">
    <location>
        <begin position="1315"/>
        <end position="1332"/>
    </location>
</feature>
<keyword evidence="1" id="KW-0677">Repeat</keyword>
<feature type="region of interest" description="Disordered" evidence="4">
    <location>
        <begin position="1198"/>
        <end position="1254"/>
    </location>
</feature>
<dbReference type="Gene3D" id="1.10.238.10">
    <property type="entry name" value="EF-hand"/>
    <property type="match status" value="1"/>
</dbReference>
<feature type="region of interest" description="Disordered" evidence="4">
    <location>
        <begin position="696"/>
        <end position="728"/>
    </location>
</feature>
<dbReference type="OMA" id="GNLKFWD"/>
<dbReference type="OrthoDB" id="277724at2759"/>
<evidence type="ECO:0000259" key="5">
    <source>
        <dbReference type="PROSITE" id="PS50222"/>
    </source>
</evidence>
<feature type="region of interest" description="Disordered" evidence="4">
    <location>
        <begin position="745"/>
        <end position="764"/>
    </location>
</feature>
<dbReference type="VEuPathDB" id="TriTrypDB:BSAL_65000"/>
<proteinExistence type="predicted"/>
<dbReference type="Gene3D" id="2.130.10.10">
    <property type="entry name" value="YVTN repeat-like/Quinoprotein amine dehydrogenase"/>
    <property type="match status" value="3"/>
</dbReference>
<evidence type="ECO:0000256" key="2">
    <source>
        <dbReference type="ARBA" id="ARBA00022837"/>
    </source>
</evidence>
<dbReference type="InterPro" id="IPR015943">
    <property type="entry name" value="WD40/YVTN_repeat-like_dom_sf"/>
</dbReference>
<feature type="repeat" description="WD" evidence="3">
    <location>
        <begin position="342"/>
        <end position="383"/>
    </location>
</feature>
<dbReference type="InterPro" id="IPR002048">
    <property type="entry name" value="EF_hand_dom"/>
</dbReference>
<keyword evidence="2" id="KW-0106">Calcium</keyword>
<organism evidence="6 7">
    <name type="scientific">Bodo saltans</name>
    <name type="common">Flagellated protozoan</name>
    <dbReference type="NCBI Taxonomy" id="75058"/>
    <lineage>
        <taxon>Eukaryota</taxon>
        <taxon>Discoba</taxon>
        <taxon>Euglenozoa</taxon>
        <taxon>Kinetoplastea</taxon>
        <taxon>Metakinetoplastina</taxon>
        <taxon>Eubodonida</taxon>
        <taxon>Bodonidae</taxon>
        <taxon>Bodo</taxon>
    </lineage>
</organism>
<sequence>MDIIKNLSEEEITQLRDIFEESAEGLDVRSFELALSTACSKPTRSVNLAHLRLKELFSEIDVSGDGYVSWDEFIMYIINRTDGRNKVASATGLDGVIKSYQLGEVHDEDIPKTVVKMEYIPFMDKIVKVVRQERGGSSRVRILQNDLNLTPCFDIPRQGESQAVAFTFIPPGPRCHTDNTLAISYNDSYLRFFDMAKKRITMNNETRMVKSVRLSESQTCLKWSSRYNRLVMGSRTGIVSVIHPDEMQVYNQEKLHGLLISDMAIDDSLLFTASVDPVGSVKCIDLQRNVVRYELDDHQQGATMIAVNSSYQTLFSCGFELHVVSHAMLMPKVKPWKLLDTARPHRGRITQLQLVPNTPQLFSSDSCGLTKLWDIRMNSCVQNILPPKDELDITPPEQSAASSMCVIGPSKRVIINGRNTAIYCYEGAVDPSVADEVPAQIVLVNSSMQTVLSIHQSTIKMWDLQTGEITATHKDIVKNHQDISAALIVLPMERKLFIGTTAGNLLKLSCSMCDVEADLTPFIDAIPTCSGQELLSIQYIQTLRESSTSYVLVAFRKQIILVPDTEAHGTKSAIEVPALTHHMPSNVLIKCTELARGGAFALIGCSDATVRVLDMNTLAVISSWSHSSVLRGDVVTLSALSLFGSSSGIVAFSAVGGGHVACGVTPVAGKWETADYWDGTEHCEVRMDAMGGSVMSDDVLPPNTPRLTHQTATNEDDAGAAQQQQQGTALSKRLMPLGQYSMEIPVGPLVRPSTTTESRASSGLSRTLPRIAMAAGGYRASSVVSPSSVIGHGGDGSSGGDGHTDSAVATYLNATTTSQRQHLMSSCVVLVQILPHLDLLATADEKGSVSLWDVRPCLKHCSMYVTDPMAAPTSAGPPNLIRWWRAHEDEVTALRLMQDPEDQHTIFLLTASNDKKICLWSADGVLLGNLALGREEGAKVLPTGVHPYLFRHPRRKEYWMEFNAYMQRREQENTPLSVALLARSVPPPAAAARMAGASGRGSMPPRVPSNVAALQQHAAMNHTTSAPVVAGGGQGGWSGGSTPLPLILGPTLGEFSPMPLASSSPAAQTLLQVPAGHPLMPSTTGSNGDGASFFLTHTEVGASSLDPPTAMNSSTNALVRLQADRFGGIVKRSMLGTTPLKLDQVPRHLAHTGALSSSPRRVTTALPALSPRTPSAKSPRTAAAATTLHDSADRHLALSSRGGGVGVMNMNDEDTFDEGNLPSLPPSSPRRPPVSADPPQPHRPAVSQQSNRILRQCVRRYEPKTAEEFLRRNGRITLRYPGSPSRGGGSVNDGSVWGDTTDGPGSTLYDDAGTAASSSPTLTVTALSTLGSPSTTAGKGGRGGGLPLTPSSPVPRTAPAGYLPGNSLEVLETPSFRSLKAVLK</sequence>
<dbReference type="GO" id="GO:0005509">
    <property type="term" value="F:calcium ion binding"/>
    <property type="evidence" value="ECO:0007669"/>
    <property type="project" value="InterPro"/>
</dbReference>
<keyword evidence="3" id="KW-0853">WD repeat</keyword>
<gene>
    <name evidence="6" type="ORF">BSAL_65000</name>
</gene>
<evidence type="ECO:0000256" key="3">
    <source>
        <dbReference type="PROSITE-ProRule" id="PRU00221"/>
    </source>
</evidence>
<dbReference type="PROSITE" id="PS50082">
    <property type="entry name" value="WD_REPEATS_2"/>
    <property type="match status" value="1"/>
</dbReference>